<comment type="caution">
    <text evidence="2">The sequence shown here is derived from an EMBL/GenBank/DDBJ whole genome shotgun (WGS) entry which is preliminary data.</text>
</comment>
<keyword evidence="3" id="KW-1185">Reference proteome</keyword>
<dbReference type="Proteomes" id="UP001341840">
    <property type="component" value="Unassembled WGS sequence"/>
</dbReference>
<feature type="region of interest" description="Disordered" evidence="1">
    <location>
        <begin position="23"/>
        <end position="50"/>
    </location>
</feature>
<gene>
    <name evidence="2" type="ORF">PIB30_019266</name>
</gene>
<name>A0ABU6T811_9FABA</name>
<reference evidence="2 3" key="1">
    <citation type="journal article" date="2023" name="Plants (Basel)">
        <title>Bridging the Gap: Combining Genomics and Transcriptomics Approaches to Understand Stylosanthes scabra, an Orphan Legume from the Brazilian Caatinga.</title>
        <authorList>
            <person name="Ferreira-Neto J.R.C."/>
            <person name="da Silva M.D."/>
            <person name="Binneck E."/>
            <person name="de Melo N.F."/>
            <person name="da Silva R.H."/>
            <person name="de Melo A.L.T.M."/>
            <person name="Pandolfi V."/>
            <person name="Bustamante F.O."/>
            <person name="Brasileiro-Vidal A.C."/>
            <person name="Benko-Iseppon A.M."/>
        </authorList>
    </citation>
    <scope>NUCLEOTIDE SEQUENCE [LARGE SCALE GENOMIC DNA]</scope>
    <source>
        <tissue evidence="2">Leaves</tissue>
    </source>
</reference>
<sequence length="103" mass="11244">MASGRFNGLISVLGVTVFCAKPDRGCGRSPVEQDNDSEDRGNQKDQERNLTNTLREMIRLRKVGSSDSDMGSHPPLLAARMTTIFLGMNQGFGSITIWTGGRL</sequence>
<protein>
    <submittedName>
        <fullName evidence="2">Uncharacterized protein</fullName>
    </submittedName>
</protein>
<evidence type="ECO:0000313" key="2">
    <source>
        <dbReference type="EMBL" id="MED6144834.1"/>
    </source>
</evidence>
<feature type="compositionally biased region" description="Basic and acidic residues" evidence="1">
    <location>
        <begin position="38"/>
        <end position="48"/>
    </location>
</feature>
<evidence type="ECO:0000256" key="1">
    <source>
        <dbReference type="SAM" id="MobiDB-lite"/>
    </source>
</evidence>
<organism evidence="2 3">
    <name type="scientific">Stylosanthes scabra</name>
    <dbReference type="NCBI Taxonomy" id="79078"/>
    <lineage>
        <taxon>Eukaryota</taxon>
        <taxon>Viridiplantae</taxon>
        <taxon>Streptophyta</taxon>
        <taxon>Embryophyta</taxon>
        <taxon>Tracheophyta</taxon>
        <taxon>Spermatophyta</taxon>
        <taxon>Magnoliopsida</taxon>
        <taxon>eudicotyledons</taxon>
        <taxon>Gunneridae</taxon>
        <taxon>Pentapetalae</taxon>
        <taxon>rosids</taxon>
        <taxon>fabids</taxon>
        <taxon>Fabales</taxon>
        <taxon>Fabaceae</taxon>
        <taxon>Papilionoideae</taxon>
        <taxon>50 kb inversion clade</taxon>
        <taxon>dalbergioids sensu lato</taxon>
        <taxon>Dalbergieae</taxon>
        <taxon>Pterocarpus clade</taxon>
        <taxon>Stylosanthes</taxon>
    </lineage>
</organism>
<proteinExistence type="predicted"/>
<evidence type="ECO:0000313" key="3">
    <source>
        <dbReference type="Proteomes" id="UP001341840"/>
    </source>
</evidence>
<dbReference type="EMBL" id="JASCZI010090680">
    <property type="protein sequence ID" value="MED6144834.1"/>
    <property type="molecule type" value="Genomic_DNA"/>
</dbReference>
<accession>A0ABU6T811</accession>